<name>A0A7C1FIS2_9CHLR</name>
<dbReference type="PANTHER" id="PTHR22777">
    <property type="entry name" value="HEMOLYSIN-RELATED"/>
    <property type="match status" value="1"/>
</dbReference>
<feature type="domain" description="CBS" evidence="11">
    <location>
        <begin position="219"/>
        <end position="280"/>
    </location>
</feature>
<dbReference type="InterPro" id="IPR016169">
    <property type="entry name" value="FAD-bd_PCMH_sub2"/>
</dbReference>
<dbReference type="GO" id="GO:0005886">
    <property type="term" value="C:plasma membrane"/>
    <property type="evidence" value="ECO:0007669"/>
    <property type="project" value="TreeGrafter"/>
</dbReference>
<feature type="domain" description="CNNM transmembrane" evidence="12">
    <location>
        <begin position="1"/>
        <end position="200"/>
    </location>
</feature>
<evidence type="ECO:0000256" key="4">
    <source>
        <dbReference type="ARBA" id="ARBA00022737"/>
    </source>
</evidence>
<dbReference type="SUPFAM" id="SSF56176">
    <property type="entry name" value="FAD-binding/transporter-associated domain-like"/>
    <property type="match status" value="1"/>
</dbReference>
<dbReference type="PANTHER" id="PTHR22777:SF17">
    <property type="entry name" value="UPF0053 PROTEIN SLL0260"/>
    <property type="match status" value="1"/>
</dbReference>
<evidence type="ECO:0000256" key="8">
    <source>
        <dbReference type="PROSITE-ProRule" id="PRU00703"/>
    </source>
</evidence>
<proteinExistence type="inferred from homology"/>
<dbReference type="InterPro" id="IPR046342">
    <property type="entry name" value="CBS_dom_sf"/>
</dbReference>
<dbReference type="PROSITE" id="PS51371">
    <property type="entry name" value="CBS"/>
    <property type="match status" value="2"/>
</dbReference>
<feature type="transmembrane region" description="Helical" evidence="10">
    <location>
        <begin position="65"/>
        <end position="87"/>
    </location>
</feature>
<comment type="caution">
    <text evidence="13">The sequence shown here is derived from an EMBL/GenBank/DDBJ whole genome shotgun (WGS) entry which is preliminary data.</text>
</comment>
<evidence type="ECO:0000256" key="2">
    <source>
        <dbReference type="ARBA" id="ARBA00006337"/>
    </source>
</evidence>
<keyword evidence="7 9" id="KW-0472">Membrane</keyword>
<reference evidence="13" key="1">
    <citation type="journal article" date="2020" name="mSystems">
        <title>Genome- and Community-Level Interaction Insights into Carbon Utilization and Element Cycling Functions of Hydrothermarchaeota in Hydrothermal Sediment.</title>
        <authorList>
            <person name="Zhou Z."/>
            <person name="Liu Y."/>
            <person name="Xu W."/>
            <person name="Pan J."/>
            <person name="Luo Z.H."/>
            <person name="Li M."/>
        </authorList>
    </citation>
    <scope>NUCLEOTIDE SEQUENCE [LARGE SCALE GENOMIC DNA]</scope>
    <source>
        <strain evidence="13">SpSt-289</strain>
    </source>
</reference>
<evidence type="ECO:0000256" key="5">
    <source>
        <dbReference type="ARBA" id="ARBA00022989"/>
    </source>
</evidence>
<evidence type="ECO:0000256" key="3">
    <source>
        <dbReference type="ARBA" id="ARBA00022692"/>
    </source>
</evidence>
<evidence type="ECO:0000259" key="11">
    <source>
        <dbReference type="PROSITE" id="PS51371"/>
    </source>
</evidence>
<gene>
    <name evidence="13" type="ORF">ENQ20_20100</name>
</gene>
<dbReference type="InterPro" id="IPR002550">
    <property type="entry name" value="CNNM"/>
</dbReference>
<organism evidence="13">
    <name type="scientific">Caldilinea aerophila</name>
    <dbReference type="NCBI Taxonomy" id="133453"/>
    <lineage>
        <taxon>Bacteria</taxon>
        <taxon>Bacillati</taxon>
        <taxon>Chloroflexota</taxon>
        <taxon>Caldilineae</taxon>
        <taxon>Caldilineales</taxon>
        <taxon>Caldilineaceae</taxon>
        <taxon>Caldilinea</taxon>
    </lineage>
</organism>
<dbReference type="EMBL" id="DSMG01000199">
    <property type="protein sequence ID" value="HDX33759.1"/>
    <property type="molecule type" value="Genomic_DNA"/>
</dbReference>
<evidence type="ECO:0000256" key="1">
    <source>
        <dbReference type="ARBA" id="ARBA00004141"/>
    </source>
</evidence>
<keyword evidence="4" id="KW-0677">Repeat</keyword>
<dbReference type="Pfam" id="PF00571">
    <property type="entry name" value="CBS"/>
    <property type="match status" value="2"/>
</dbReference>
<evidence type="ECO:0000256" key="6">
    <source>
        <dbReference type="ARBA" id="ARBA00023122"/>
    </source>
</evidence>
<dbReference type="SMART" id="SM01091">
    <property type="entry name" value="CorC_HlyC"/>
    <property type="match status" value="1"/>
</dbReference>
<evidence type="ECO:0000256" key="7">
    <source>
        <dbReference type="ARBA" id="ARBA00023136"/>
    </source>
</evidence>
<evidence type="ECO:0000313" key="13">
    <source>
        <dbReference type="EMBL" id="HDX33759.1"/>
    </source>
</evidence>
<dbReference type="SUPFAM" id="SSF54631">
    <property type="entry name" value="CBS-domain pair"/>
    <property type="match status" value="1"/>
</dbReference>
<comment type="subcellular location">
    <subcellularLocation>
        <location evidence="1">Membrane</location>
        <topology evidence="1">Multi-pass membrane protein</topology>
    </subcellularLocation>
</comment>
<keyword evidence="5 9" id="KW-1133">Transmembrane helix</keyword>
<evidence type="ECO:0000256" key="10">
    <source>
        <dbReference type="SAM" id="Phobius"/>
    </source>
</evidence>
<protein>
    <submittedName>
        <fullName evidence="13">HlyC/CorC family transporter</fullName>
    </submittedName>
</protein>
<feature type="transmembrane region" description="Helical" evidence="10">
    <location>
        <begin position="99"/>
        <end position="120"/>
    </location>
</feature>
<sequence>MRIALDLLVLLILMLANGLLAMAEMSIVSSRPARLQAMATAGKPGAATALKLLQNPGDFLSTVQIGITLIGIFAGAFGGATLAVPLAEQLRQIGFLAPYATQIAVFIVVLATTYLALVAAELTPKRIALSKPEAIACLVAPMLDLLSRLARPLVVLLDRSSGALSRLFGVRSDSVPTVTDDEVRLLLRQGAQLGVFKPIEEEIVAQLFRLSDRRASAIMTPRTEIAWIDVNQSMEEIRNLIVSSPHSRFPLAEESLDHVIGIVYARDLLVQRLLTEAIDLRSLARPALFVPENMSALDVVEQMRKKRMPVALIINEYGGVEGLVTITDVVEAILGAMEEASMHEEPDIVQREDGSWLVNGLWSVDAFQEYFGLSDLPLREELDYQTVGGMVMAILGEIPSIGSQVEIDGYRLEVVDMDGRRVDKVLVKKVAGNGE</sequence>
<dbReference type="PROSITE" id="PS51846">
    <property type="entry name" value="CNNM"/>
    <property type="match status" value="1"/>
</dbReference>
<dbReference type="Pfam" id="PF01595">
    <property type="entry name" value="CNNM"/>
    <property type="match status" value="1"/>
</dbReference>
<keyword evidence="6 8" id="KW-0129">CBS domain</keyword>
<dbReference type="InterPro" id="IPR000644">
    <property type="entry name" value="CBS_dom"/>
</dbReference>
<accession>A0A7C1FIS2</accession>
<dbReference type="InterPro" id="IPR044751">
    <property type="entry name" value="Ion_transp-like_CBS"/>
</dbReference>
<dbReference type="GO" id="GO:0050660">
    <property type="term" value="F:flavin adenine dinucleotide binding"/>
    <property type="evidence" value="ECO:0007669"/>
    <property type="project" value="InterPro"/>
</dbReference>
<comment type="similarity">
    <text evidence="2">Belongs to the UPF0053 family.</text>
</comment>
<dbReference type="InterPro" id="IPR005170">
    <property type="entry name" value="Transptr-assoc_dom"/>
</dbReference>
<evidence type="ECO:0000259" key="12">
    <source>
        <dbReference type="PROSITE" id="PS51846"/>
    </source>
</evidence>
<dbReference type="InterPro" id="IPR036318">
    <property type="entry name" value="FAD-bd_PCMH-like_sf"/>
</dbReference>
<dbReference type="CDD" id="cd04590">
    <property type="entry name" value="CBS_pair_CorC_HlyC_assoc"/>
    <property type="match status" value="1"/>
</dbReference>
<feature type="domain" description="CBS" evidence="11">
    <location>
        <begin position="283"/>
        <end position="339"/>
    </location>
</feature>
<dbReference type="Gene3D" id="3.30.465.10">
    <property type="match status" value="1"/>
</dbReference>
<evidence type="ECO:0000256" key="9">
    <source>
        <dbReference type="PROSITE-ProRule" id="PRU01193"/>
    </source>
</evidence>
<dbReference type="Gene3D" id="3.10.580.10">
    <property type="entry name" value="CBS-domain"/>
    <property type="match status" value="1"/>
</dbReference>
<dbReference type="Pfam" id="PF03471">
    <property type="entry name" value="CorC_HlyC"/>
    <property type="match status" value="1"/>
</dbReference>
<dbReference type="AlphaFoldDB" id="A0A7C1FIS2"/>
<keyword evidence="3 9" id="KW-0812">Transmembrane</keyword>
<dbReference type="FunFam" id="3.10.580.10:FF:000002">
    <property type="entry name" value="Magnesium/cobalt efflux protein CorC"/>
    <property type="match status" value="1"/>
</dbReference>
<dbReference type="SMART" id="SM00116">
    <property type="entry name" value="CBS"/>
    <property type="match status" value="2"/>
</dbReference>